<dbReference type="EMBL" id="BART01018322">
    <property type="protein sequence ID" value="GAG74709.1"/>
    <property type="molecule type" value="Genomic_DNA"/>
</dbReference>
<name>X0ZYR2_9ZZZZ</name>
<accession>X0ZYR2</accession>
<proteinExistence type="predicted"/>
<dbReference type="AlphaFoldDB" id="X0ZYR2"/>
<reference evidence="1" key="1">
    <citation type="journal article" date="2014" name="Front. Microbiol.">
        <title>High frequency of phylogenetically diverse reductive dehalogenase-homologous genes in deep subseafloor sedimentary metagenomes.</title>
        <authorList>
            <person name="Kawai M."/>
            <person name="Futagami T."/>
            <person name="Toyoda A."/>
            <person name="Takaki Y."/>
            <person name="Nishi S."/>
            <person name="Hori S."/>
            <person name="Arai W."/>
            <person name="Tsubouchi T."/>
            <person name="Morono Y."/>
            <person name="Uchiyama I."/>
            <person name="Ito T."/>
            <person name="Fujiyama A."/>
            <person name="Inagaki F."/>
            <person name="Takami H."/>
        </authorList>
    </citation>
    <scope>NUCLEOTIDE SEQUENCE</scope>
    <source>
        <strain evidence="1">Expedition CK06-06</strain>
    </source>
</reference>
<sequence>MTPAEQRLADAETARAVADRRYQAGRKNYREIDRERVDAWAAKQSADKHYQEVCLSEVCFGEVGPLEVRLSKISSRGVRIGKVSSLEVGSFKIHPLKVCLSEVCPSEVRPLPALATQPKQVVC</sequence>
<evidence type="ECO:0000313" key="1">
    <source>
        <dbReference type="EMBL" id="GAG74709.1"/>
    </source>
</evidence>
<organism evidence="1">
    <name type="scientific">marine sediment metagenome</name>
    <dbReference type="NCBI Taxonomy" id="412755"/>
    <lineage>
        <taxon>unclassified sequences</taxon>
        <taxon>metagenomes</taxon>
        <taxon>ecological metagenomes</taxon>
    </lineage>
</organism>
<comment type="caution">
    <text evidence="1">The sequence shown here is derived from an EMBL/GenBank/DDBJ whole genome shotgun (WGS) entry which is preliminary data.</text>
</comment>
<gene>
    <name evidence="1" type="ORF">S01H4_34600</name>
</gene>
<protein>
    <submittedName>
        <fullName evidence="1">Uncharacterized protein</fullName>
    </submittedName>
</protein>